<dbReference type="EMBL" id="JANAWD010000140">
    <property type="protein sequence ID" value="KAJ3485851.1"/>
    <property type="molecule type" value="Genomic_DNA"/>
</dbReference>
<gene>
    <name evidence="3" type="ORF">NLI96_g4672</name>
</gene>
<dbReference type="Gene3D" id="3.40.50.1110">
    <property type="entry name" value="SGNH hydrolase"/>
    <property type="match status" value="1"/>
</dbReference>
<feature type="chain" id="PRO_5041980045" description="Carbohydrate esterase family 16 protein" evidence="2">
    <location>
        <begin position="27"/>
        <end position="327"/>
    </location>
</feature>
<dbReference type="InterPro" id="IPR036514">
    <property type="entry name" value="SGNH_hydro_sf"/>
</dbReference>
<evidence type="ECO:0000256" key="2">
    <source>
        <dbReference type="SAM" id="SignalP"/>
    </source>
</evidence>
<dbReference type="InterPro" id="IPR001087">
    <property type="entry name" value="GDSL"/>
</dbReference>
<keyword evidence="2" id="KW-0732">Signal</keyword>
<dbReference type="Pfam" id="PF00657">
    <property type="entry name" value="Lipase_GDSL"/>
    <property type="match status" value="1"/>
</dbReference>
<organism evidence="3 4">
    <name type="scientific">Meripilus lineatus</name>
    <dbReference type="NCBI Taxonomy" id="2056292"/>
    <lineage>
        <taxon>Eukaryota</taxon>
        <taxon>Fungi</taxon>
        <taxon>Dikarya</taxon>
        <taxon>Basidiomycota</taxon>
        <taxon>Agaricomycotina</taxon>
        <taxon>Agaricomycetes</taxon>
        <taxon>Polyporales</taxon>
        <taxon>Meripilaceae</taxon>
        <taxon>Meripilus</taxon>
    </lineage>
</organism>
<dbReference type="InterPro" id="IPR051058">
    <property type="entry name" value="GDSL_Est/Lipase"/>
</dbReference>
<keyword evidence="4" id="KW-1185">Reference proteome</keyword>
<evidence type="ECO:0000313" key="3">
    <source>
        <dbReference type="EMBL" id="KAJ3485851.1"/>
    </source>
</evidence>
<evidence type="ECO:0008006" key="5">
    <source>
        <dbReference type="Google" id="ProtNLM"/>
    </source>
</evidence>
<protein>
    <recommendedName>
        <fullName evidence="5">Carbohydrate esterase family 16 protein</fullName>
    </recommendedName>
</protein>
<dbReference type="PANTHER" id="PTHR45648">
    <property type="entry name" value="GDSL LIPASE/ACYLHYDROLASE FAMILY PROTEIN (AFU_ORTHOLOGUE AFUA_4G14700)"/>
    <property type="match status" value="1"/>
</dbReference>
<sequence>MLRLLRALQYPKGLIVAVVAAVSALAAQHVGPQPGQIKNLVTFGDSYTDVVSVGDGGVAWPVYAAGYGPFHLFPFARSGATCSNNLTPRNFPSVFENELPLYFAGVANGSLKLTPEETIYTLWIGTNDVGAGTLLTGNQSPGVTIVDTVSCAVNWVKTLYASGARNFLFQNMIPLQHVPLYSADSYPNRFWTAKRNTTEWSIFMTELVNSGNEIAKLMLQSLPSTLPKAHIGLFDSYALFSDMLVRPQAYLNGTAPLNITGAVRSCIFQENESTSDSGDCTTATGSAKDSFLWFDELHPSEQADRVVAREVTNAIQRKSSRWTTWFS</sequence>
<feature type="signal peptide" evidence="2">
    <location>
        <begin position="1"/>
        <end position="26"/>
    </location>
</feature>
<keyword evidence="1" id="KW-0378">Hydrolase</keyword>
<dbReference type="GO" id="GO:0016788">
    <property type="term" value="F:hydrolase activity, acting on ester bonds"/>
    <property type="evidence" value="ECO:0007669"/>
    <property type="project" value="InterPro"/>
</dbReference>
<dbReference type="SUPFAM" id="SSF52266">
    <property type="entry name" value="SGNH hydrolase"/>
    <property type="match status" value="1"/>
</dbReference>
<evidence type="ECO:0000313" key="4">
    <source>
        <dbReference type="Proteomes" id="UP001212997"/>
    </source>
</evidence>
<dbReference type="PANTHER" id="PTHR45648:SF22">
    <property type="entry name" value="GDSL LIPASE_ACYLHYDROLASE FAMILY PROTEIN (AFU_ORTHOLOGUE AFUA_4G14700)"/>
    <property type="match status" value="1"/>
</dbReference>
<name>A0AAD5YJW4_9APHY</name>
<accession>A0AAD5YJW4</accession>
<reference evidence="3" key="1">
    <citation type="submission" date="2022-07" db="EMBL/GenBank/DDBJ databases">
        <title>Genome Sequence of Physisporinus lineatus.</title>
        <authorList>
            <person name="Buettner E."/>
        </authorList>
    </citation>
    <scope>NUCLEOTIDE SEQUENCE</scope>
    <source>
        <strain evidence="3">VT162</strain>
    </source>
</reference>
<comment type="caution">
    <text evidence="3">The sequence shown here is derived from an EMBL/GenBank/DDBJ whole genome shotgun (WGS) entry which is preliminary data.</text>
</comment>
<dbReference type="Proteomes" id="UP001212997">
    <property type="component" value="Unassembled WGS sequence"/>
</dbReference>
<evidence type="ECO:0000256" key="1">
    <source>
        <dbReference type="ARBA" id="ARBA00022801"/>
    </source>
</evidence>
<dbReference type="AlphaFoldDB" id="A0AAD5YJW4"/>
<proteinExistence type="predicted"/>